<gene>
    <name evidence="1" type="ORF">AMST5_02458</name>
</gene>
<proteinExistence type="predicted"/>
<name>A0AA48RA04_9ZZZZ</name>
<dbReference type="AlphaFoldDB" id="A0AA48RA04"/>
<evidence type="ECO:0000313" key="1">
    <source>
        <dbReference type="EMBL" id="CAJ0872884.1"/>
    </source>
</evidence>
<accession>A0AA48RA04</accession>
<reference evidence="1" key="1">
    <citation type="submission" date="2023-07" db="EMBL/GenBank/DDBJ databases">
        <authorList>
            <person name="Pelsma A.J. K."/>
        </authorList>
    </citation>
    <scope>NUCLEOTIDE SEQUENCE</scope>
</reference>
<sequence length="294" mass="29766">MAYASGNTSAAGLASAYMSPYLDSVAAATMGILGQQQGQQQNQLSGDIARNGQWGNSRSGVERALLSGQQNLATANTISNLYNTGYNTALGPAQTDLSRQLQAAQGLGTQGQSGANNLLSAGSVGQQSVPLWPTVIFAAGRDLPCRSSSCGRAAYPSASPADGIGRGMLACLGAAPGAQLPAVVSAAEVPDPIFAVIAERNRLEAIHVAAIHATDAASPGDEGVDYEAQDEACSAVCDYESDVLLRTAPTTPAGAIALLRLLAEIGDGCMVEGSGYARAILAAVEAIERGGDNV</sequence>
<protein>
    <submittedName>
        <fullName evidence="1">Uncharacterized protein</fullName>
    </submittedName>
</protein>
<organism evidence="1">
    <name type="scientific">freshwater sediment metagenome</name>
    <dbReference type="NCBI Taxonomy" id="556182"/>
    <lineage>
        <taxon>unclassified sequences</taxon>
        <taxon>metagenomes</taxon>
        <taxon>ecological metagenomes</taxon>
    </lineage>
</organism>
<dbReference type="EMBL" id="OY288114">
    <property type="protein sequence ID" value="CAJ0872884.1"/>
    <property type="molecule type" value="Genomic_DNA"/>
</dbReference>